<dbReference type="CDD" id="cd18042">
    <property type="entry name" value="DEXXQc_SETX"/>
    <property type="match status" value="1"/>
</dbReference>
<dbReference type="GO" id="GO:0005694">
    <property type="term" value="C:chromosome"/>
    <property type="evidence" value="ECO:0007669"/>
    <property type="project" value="UniProtKB-ARBA"/>
</dbReference>
<evidence type="ECO:0000259" key="8">
    <source>
        <dbReference type="Pfam" id="PF13087"/>
    </source>
</evidence>
<feature type="region of interest" description="Disordered" evidence="5">
    <location>
        <begin position="2396"/>
        <end position="2583"/>
    </location>
</feature>
<dbReference type="Proteomes" id="UP000012073">
    <property type="component" value="Unassembled WGS sequence"/>
</dbReference>
<dbReference type="GO" id="GO:0004386">
    <property type="term" value="F:helicase activity"/>
    <property type="evidence" value="ECO:0007669"/>
    <property type="project" value="UniProtKB-KW"/>
</dbReference>
<evidence type="ECO:0000313" key="9">
    <source>
        <dbReference type="EMBL" id="CDF32944.1"/>
    </source>
</evidence>
<feature type="compositionally biased region" description="Polar residues" evidence="5">
    <location>
        <begin position="1979"/>
        <end position="1988"/>
    </location>
</feature>
<feature type="domain" description="DNA2/NAM7 helicase helicase" evidence="7">
    <location>
        <begin position="1397"/>
        <end position="1690"/>
    </location>
</feature>
<dbReference type="Pfam" id="PF13086">
    <property type="entry name" value="AAA_11"/>
    <property type="match status" value="1"/>
</dbReference>
<dbReference type="RefSeq" id="XP_005712747.1">
    <property type="nucleotide sequence ID" value="XM_005712690.1"/>
</dbReference>
<keyword evidence="3" id="KW-0347">Helicase</keyword>
<feature type="compositionally biased region" description="Basic and acidic residues" evidence="5">
    <location>
        <begin position="2416"/>
        <end position="2433"/>
    </location>
</feature>
<evidence type="ECO:0000259" key="7">
    <source>
        <dbReference type="Pfam" id="PF13086"/>
    </source>
</evidence>
<evidence type="ECO:0000256" key="1">
    <source>
        <dbReference type="ARBA" id="ARBA00022741"/>
    </source>
</evidence>
<feature type="compositionally biased region" description="Basic and acidic residues" evidence="5">
    <location>
        <begin position="2366"/>
        <end position="2379"/>
    </location>
</feature>
<name>R7Q4K9_CHOCR</name>
<feature type="compositionally biased region" description="Polar residues" evidence="5">
    <location>
        <begin position="2063"/>
        <end position="2074"/>
    </location>
</feature>
<proteinExistence type="predicted"/>
<dbReference type="OrthoDB" id="5429at2759"/>
<dbReference type="KEGG" id="ccp:CHC_T00001778001"/>
<dbReference type="GO" id="GO:0005524">
    <property type="term" value="F:ATP binding"/>
    <property type="evidence" value="ECO:0007669"/>
    <property type="project" value="UniProtKB-KW"/>
</dbReference>
<dbReference type="SUPFAM" id="SSF52540">
    <property type="entry name" value="P-loop containing nucleoside triphosphate hydrolases"/>
    <property type="match status" value="1"/>
</dbReference>
<dbReference type="InterPro" id="IPR041677">
    <property type="entry name" value="DNA2/NAM7_AAA_11"/>
</dbReference>
<feature type="compositionally biased region" description="Basic and acidic residues" evidence="5">
    <location>
        <begin position="2156"/>
        <end position="2170"/>
    </location>
</feature>
<feature type="compositionally biased region" description="Polar residues" evidence="5">
    <location>
        <begin position="2396"/>
        <end position="2406"/>
    </location>
</feature>
<dbReference type="InterPro" id="IPR024481">
    <property type="entry name" value="Helicase_Sen1_N"/>
</dbReference>
<organism evidence="9 10">
    <name type="scientific">Chondrus crispus</name>
    <name type="common">Carrageen Irish moss</name>
    <name type="synonym">Polymorpha crispa</name>
    <dbReference type="NCBI Taxonomy" id="2769"/>
    <lineage>
        <taxon>Eukaryota</taxon>
        <taxon>Rhodophyta</taxon>
        <taxon>Florideophyceae</taxon>
        <taxon>Rhodymeniophycidae</taxon>
        <taxon>Gigartinales</taxon>
        <taxon>Gigartinaceae</taxon>
        <taxon>Chondrus</taxon>
    </lineage>
</organism>
<dbReference type="InterPro" id="IPR041679">
    <property type="entry name" value="DNA2/NAM7-like_C"/>
</dbReference>
<keyword evidence="10" id="KW-1185">Reference proteome</keyword>
<dbReference type="PANTHER" id="PTHR10887">
    <property type="entry name" value="DNA2/NAM7 HELICASE FAMILY"/>
    <property type="match status" value="1"/>
</dbReference>
<keyword evidence="1" id="KW-0547">Nucleotide-binding</keyword>
<feature type="compositionally biased region" description="Basic and acidic residues" evidence="5">
    <location>
        <begin position="1968"/>
        <end position="1978"/>
    </location>
</feature>
<feature type="compositionally biased region" description="Polar residues" evidence="5">
    <location>
        <begin position="1996"/>
        <end position="2019"/>
    </location>
</feature>
<keyword evidence="4" id="KW-0067">ATP-binding</keyword>
<dbReference type="Pfam" id="PF12726">
    <property type="entry name" value="SEN1_N"/>
    <property type="match status" value="1"/>
</dbReference>
<feature type="compositionally biased region" description="Basic and acidic residues" evidence="5">
    <location>
        <begin position="2108"/>
        <end position="2121"/>
    </location>
</feature>
<gene>
    <name evidence="9" type="ORF">CHC_T00001778001</name>
</gene>
<reference evidence="10" key="1">
    <citation type="journal article" date="2013" name="Proc. Natl. Acad. Sci. U.S.A.">
        <title>Genome structure and metabolic features in the red seaweed Chondrus crispus shed light on evolution of the Archaeplastida.</title>
        <authorList>
            <person name="Collen J."/>
            <person name="Porcel B."/>
            <person name="Carre W."/>
            <person name="Ball S.G."/>
            <person name="Chaparro C."/>
            <person name="Tonon T."/>
            <person name="Barbeyron T."/>
            <person name="Michel G."/>
            <person name="Noel B."/>
            <person name="Valentin K."/>
            <person name="Elias M."/>
            <person name="Artiguenave F."/>
            <person name="Arun A."/>
            <person name="Aury J.M."/>
            <person name="Barbosa-Neto J.F."/>
            <person name="Bothwell J.H."/>
            <person name="Bouget F.Y."/>
            <person name="Brillet L."/>
            <person name="Cabello-Hurtado F."/>
            <person name="Capella-Gutierrez S."/>
            <person name="Charrier B."/>
            <person name="Cladiere L."/>
            <person name="Cock J.M."/>
            <person name="Coelho S.M."/>
            <person name="Colleoni C."/>
            <person name="Czjzek M."/>
            <person name="Da Silva C."/>
            <person name="Delage L."/>
            <person name="Denoeud F."/>
            <person name="Deschamps P."/>
            <person name="Dittami S.M."/>
            <person name="Gabaldon T."/>
            <person name="Gachon C.M."/>
            <person name="Groisillier A."/>
            <person name="Herve C."/>
            <person name="Jabbari K."/>
            <person name="Katinka M."/>
            <person name="Kloareg B."/>
            <person name="Kowalczyk N."/>
            <person name="Labadie K."/>
            <person name="Leblanc C."/>
            <person name="Lopez P.J."/>
            <person name="McLachlan D.H."/>
            <person name="Meslet-Cladiere L."/>
            <person name="Moustafa A."/>
            <person name="Nehr Z."/>
            <person name="Nyvall Collen P."/>
            <person name="Panaud O."/>
            <person name="Partensky F."/>
            <person name="Poulain J."/>
            <person name="Rensing S.A."/>
            <person name="Rousvoal S."/>
            <person name="Samson G."/>
            <person name="Symeonidi A."/>
            <person name="Weissenbach J."/>
            <person name="Zambounis A."/>
            <person name="Wincker P."/>
            <person name="Boyen C."/>
        </authorList>
    </citation>
    <scope>NUCLEOTIDE SEQUENCE [LARGE SCALE GENOMIC DNA]</scope>
    <source>
        <strain evidence="10">cv. Stackhouse</strain>
    </source>
</reference>
<feature type="region of interest" description="Disordered" evidence="5">
    <location>
        <begin position="953"/>
        <end position="974"/>
    </location>
</feature>
<dbReference type="InterPro" id="IPR045055">
    <property type="entry name" value="DNA2/NAM7-like"/>
</dbReference>
<feature type="compositionally biased region" description="Polar residues" evidence="5">
    <location>
        <begin position="2182"/>
        <end position="2193"/>
    </location>
</feature>
<dbReference type="GO" id="GO:0016787">
    <property type="term" value="F:hydrolase activity"/>
    <property type="evidence" value="ECO:0007669"/>
    <property type="project" value="UniProtKB-KW"/>
</dbReference>
<feature type="compositionally biased region" description="Basic and acidic residues" evidence="5">
    <location>
        <begin position="2536"/>
        <end position="2558"/>
    </location>
</feature>
<dbReference type="GeneID" id="17320464"/>
<feature type="domain" description="Helicase Sen1 N-terminal" evidence="6">
    <location>
        <begin position="83"/>
        <end position="370"/>
    </location>
</feature>
<feature type="compositionally biased region" description="Basic residues" evidence="5">
    <location>
        <begin position="2034"/>
        <end position="2044"/>
    </location>
</feature>
<dbReference type="Pfam" id="PF13087">
    <property type="entry name" value="AAA_12"/>
    <property type="match status" value="1"/>
</dbReference>
<feature type="region of interest" description="Disordered" evidence="5">
    <location>
        <begin position="2233"/>
        <end position="2285"/>
    </location>
</feature>
<dbReference type="Gene3D" id="3.40.50.300">
    <property type="entry name" value="P-loop containing nucleotide triphosphate hydrolases"/>
    <property type="match status" value="2"/>
</dbReference>
<protein>
    <submittedName>
        <fullName evidence="9">Uncharacterized protein</fullName>
    </submittedName>
</protein>
<evidence type="ECO:0000256" key="3">
    <source>
        <dbReference type="ARBA" id="ARBA00022806"/>
    </source>
</evidence>
<feature type="region of interest" description="Disordered" evidence="5">
    <location>
        <begin position="2100"/>
        <end position="2200"/>
    </location>
</feature>
<evidence type="ECO:0000259" key="6">
    <source>
        <dbReference type="Pfam" id="PF12726"/>
    </source>
</evidence>
<feature type="compositionally biased region" description="Basic residues" evidence="5">
    <location>
        <begin position="2570"/>
        <end position="2583"/>
    </location>
</feature>
<feature type="region of interest" description="Disordered" evidence="5">
    <location>
        <begin position="2358"/>
        <end position="2382"/>
    </location>
</feature>
<feature type="compositionally biased region" description="Polar residues" evidence="5">
    <location>
        <begin position="2233"/>
        <end position="2248"/>
    </location>
</feature>
<dbReference type="STRING" id="2769.R7Q4K9"/>
<sequence length="2583" mass="288277">MTGTKRVRPPAESGIPPALSAIKPTNPALYAWRLHAHVLRLPAHPAAPGWWCTHPLVMAELLTFLAEPPETVEQTDAWLAFREACARQLAACHACAREYHKAAAKWEVDVTCSTTVSQIVAHRLIRGLVAWDVKRLLPRLRKSPLLARGALGEKVFLSEAKLAEKVCRDAFLECLLNFRVCMRAKVAETMAELFKRGTVVQTKEDVKPMVVEMGVVPSGLMALCFNQSFTVRAWAKRIIADVCPFPERADAHARSFLLRKGISACLGNAKGTGKGDCSPRARAEARKAAWEGFGAIFVHLRRKEILSFVRSVPDGGVLEMCLKAVNDNDDATASIAIDCALNMLTRLHPSELEPSKPLTETVLLDGVVNSFHAKDSVKTKTKLLYLMPLLLATSPQPETNREISRLFWLCFGIIEKTYEPHGHRRYGRNLLSAEPLPDNKLQTAALRAGASLLTWYFPTTVCNGTVSESDAFGQFAITVLHTEPQAAWAWNLIRTLCFTDVLSLLQWVLPRADMNDIRAISQTRWPQTAALQEEEATSMKKIIEASNSNERVVSWVGPLWLAWESGTLANAIPDCQRDIVQSEEAKLLMDLHQMVGLVDPASCLRGSGKELGPAKVSGLFAEDYLRNLELSCERIGRIQRIIRLRFCKACATEGNQLWWSQLPFHASHLLGSANREIGNSGISVLLKYRRLAGATSVVTRPTLLAVDLKSDAGLGNDVADGCLVAIRIVSALGKRTSVRTYATLLTWYGTLMDSDYPKLLEHENWKWVLGVTRTFLRCWKEFEDNTNRVIFNEVVCKFLTCLRNIWKTLSNIENDSEDELNEEKQNARQTVLDGIWTGLFSMDTLRSVICRGAWTRTVCALAPYWKDIRRLRDKMVLIIEYHESQRNLLSYEECKSIAEESELKEVNRPLQRWAADGKRMSQDAYGGKKLQMKMDQYSQKLVSKDGKIASRLVERKAPQPSLSQSRLSMPKSSKQFSGSHIAFKAMGAPSVLNNLRRGVQKSLSRQIPKRYTRPNVSAPAVIGGKTKFELLVLQERAKKTGRNNMTDRRGEMARIESERNIADGSRKEREGTPIIEPSGNLASEEKRKDIRLPQWRRRLNPRIKERLYQSILQGCSGDAIQRSEFVKSAATTFDHFEDVETYVSHWEPIITTELRASLRSIIAEEAGFAAKQSPDEYRGCRAAFMVEGPVESVGYIQNFSLRYCGEVKTQQVSFERGISDSQFDAMKMQPWDIVLLRIPPSKYNLQAEPSSVARNVLGIVVKVTRNPGIFQVKLNVAFDRIDTAPGKGREIMISKLTSMTTFHRQLDALYGLPDLSDVVLWNILEPQRSLEIKHNFNEHRLLSVGDDVQSRLDFIRQLRSSNTLNESQSLATEDVIHACAPIFAPKANRLLSQGGAHRHGSLTLIQGPPGTGKTSTIIGLLSAVLFQKDKGRSWGRHRVRFEDGVITMPLAPIRVLICAPSNAAVDEIMYRLMEDGLHTGAGCKASPRMVRIGGGTTRDSIKQLELRAIADEHLAKNMKDSTAGSARALCSGIRTLQAKIKTLEEKMSNCQESGESGAAVPQSETASKELIEMKSKISTMRDQLARETMSGVRPAQRGSGPNDIPSRNAKILKAMSTVLNSSSVMFATLSSAGHEVMQNFAAKPDLIIIDEAAQCGEPEALIPLTASQAKGAAHVVFVGDPKQLPATVISTDQKVAKALQRSLFERIGEACPLAVHMLNTQYRMHPAIAAFPNQRFYDNRLLNGSNVTSADMSPAHHGDIQKRFGPCTFLDTSHARAEESRGSKGSLYNIREASAVVSALAALYRGYDGAKLVGQIGILSPYRQQVSLLNRLISQDPVLRAAAIEVSTIDGIQGREKPIIFISTVRSGRTKTIGFVDDDRRMNVAITRAKHTLVVVGNATVLEQHSGLWASFISYCRSESRLSVLPSNSQAFFADVRPPTSNKEALSSSSTAPCQEDSRPVKRRKVERPRQDRKRDIPSSKSDQTSSIPEGIGKNANPQKTIVSESQTRQRVLQVSRDSAITHPVSVRPIDKKGKTRTQQRKKCVSFSIPSNSDANRGKGAESQANETTQQEINQVKPKKVQLRSCPVVDVGKGLMAAVSSEKGVSSDGRKDHSADKKRTDLVSQTDMRHTKRSQFESMQMDSLRPLPNRSTCEMPPHRDELKKPSRIRESGPGQYAFCENVSGSRSKASNLPQKERREVGVAHPQNIAKHIREGRNAKIPQEVSLPDYQKLQSNCNSTRNHSPSAVTSRHGDRSRIAAPSSTSVISRLGNRGRSEDSNVDQLVQKQKVPVRMKSNSIFERLGQRMHATHPFELPKESARHAVSKDSEINSLKANRHKVGARCHERPIHHGRPMIEKKGTHAARGVSDDRLNHEVDRGGSTRLRASARGYILQNQDTALRSSSAQPPTYPFSAESTRGEKRRREEKAGQHENWARGGATSWKNEAGLTDVRRHWANGTTRPQRELRWEKGSSETHRRTERHQNYARERGFNDPEEHILRRRDRHEPPRRREDVLHRDDRISNAKRANGYGRPSNILEHEHFHAGIGNRKDGPRHDEPSGRGYYGEDPFLRRHAMPNRTGHRRR</sequence>
<evidence type="ECO:0000313" key="10">
    <source>
        <dbReference type="Proteomes" id="UP000012073"/>
    </source>
</evidence>
<feature type="domain" description="DNA2/NAM7 helicase-like C-terminal" evidence="8">
    <location>
        <begin position="1699"/>
        <end position="1899"/>
    </location>
</feature>
<dbReference type="PANTHER" id="PTHR10887:SF495">
    <property type="entry name" value="HELICASE SENATAXIN ISOFORM X1-RELATED"/>
    <property type="match status" value="1"/>
</dbReference>
<dbReference type="CDD" id="cd18808">
    <property type="entry name" value="SF1_C_Upf1"/>
    <property type="match status" value="1"/>
</dbReference>
<evidence type="ECO:0000256" key="4">
    <source>
        <dbReference type="ARBA" id="ARBA00022840"/>
    </source>
</evidence>
<evidence type="ECO:0000256" key="2">
    <source>
        <dbReference type="ARBA" id="ARBA00022801"/>
    </source>
</evidence>
<dbReference type="FunFam" id="3.40.50.300:FF:000326">
    <property type="entry name" value="P-loop containing nucleoside triphosphate hydrolase"/>
    <property type="match status" value="1"/>
</dbReference>
<dbReference type="InterPro" id="IPR027417">
    <property type="entry name" value="P-loop_NTPase"/>
</dbReference>
<feature type="region of interest" description="Disordered" evidence="5">
    <location>
        <begin position="1939"/>
        <end position="2081"/>
    </location>
</feature>
<feature type="compositionally biased region" description="Basic and acidic residues" evidence="5">
    <location>
        <begin position="2461"/>
        <end position="2521"/>
    </location>
</feature>
<evidence type="ECO:0000256" key="5">
    <source>
        <dbReference type="SAM" id="MobiDB-lite"/>
    </source>
</evidence>
<feature type="compositionally biased region" description="Polar residues" evidence="5">
    <location>
        <begin position="1939"/>
        <end position="1953"/>
    </location>
</feature>
<keyword evidence="2" id="KW-0378">Hydrolase</keyword>
<dbReference type="EMBL" id="HG001623">
    <property type="protein sequence ID" value="CDF32944.1"/>
    <property type="molecule type" value="Genomic_DNA"/>
</dbReference>
<dbReference type="Gramene" id="CDF32944">
    <property type="protein sequence ID" value="CDF32944"/>
    <property type="gene ID" value="CHC_T00001778001"/>
</dbReference>
<accession>R7Q4K9</accession>
<feature type="compositionally biased region" description="Polar residues" evidence="5">
    <location>
        <begin position="960"/>
        <end position="974"/>
    </location>
</feature>
<dbReference type="InterPro" id="IPR047187">
    <property type="entry name" value="SF1_C_Upf1"/>
</dbReference>